<organism evidence="3 4">
    <name type="scientific">Echria macrotheca</name>
    <dbReference type="NCBI Taxonomy" id="438768"/>
    <lineage>
        <taxon>Eukaryota</taxon>
        <taxon>Fungi</taxon>
        <taxon>Dikarya</taxon>
        <taxon>Ascomycota</taxon>
        <taxon>Pezizomycotina</taxon>
        <taxon>Sordariomycetes</taxon>
        <taxon>Sordariomycetidae</taxon>
        <taxon>Sordariales</taxon>
        <taxon>Schizotheciaceae</taxon>
        <taxon>Echria</taxon>
    </lineage>
</organism>
<dbReference type="Pfam" id="PF22658">
    <property type="entry name" value="YycE-like_N"/>
    <property type="match status" value="1"/>
</dbReference>
<feature type="domain" description="YycE-like N-terminal" evidence="1">
    <location>
        <begin position="8"/>
        <end position="60"/>
    </location>
</feature>
<evidence type="ECO:0000313" key="3">
    <source>
        <dbReference type="EMBL" id="KAK1761012.1"/>
    </source>
</evidence>
<evidence type="ECO:0000259" key="1">
    <source>
        <dbReference type="Pfam" id="PF22658"/>
    </source>
</evidence>
<dbReference type="Proteomes" id="UP001239445">
    <property type="component" value="Unassembled WGS sequence"/>
</dbReference>
<comment type="caution">
    <text evidence="3">The sequence shown here is derived from an EMBL/GenBank/DDBJ whole genome shotgun (WGS) entry which is preliminary data.</text>
</comment>
<dbReference type="InterPro" id="IPR058997">
    <property type="entry name" value="YycE-like_C"/>
</dbReference>
<dbReference type="Pfam" id="PF22659">
    <property type="entry name" value="YycE-like_C"/>
    <property type="match status" value="1"/>
</dbReference>
<accession>A0AAJ0BN88</accession>
<dbReference type="InterPro" id="IPR029068">
    <property type="entry name" value="Glyas_Bleomycin-R_OHBP_Dase"/>
</dbReference>
<dbReference type="SUPFAM" id="SSF54593">
    <property type="entry name" value="Glyoxalase/Bleomycin resistance protein/Dihydroxybiphenyl dioxygenase"/>
    <property type="match status" value="1"/>
</dbReference>
<name>A0AAJ0BN88_9PEZI</name>
<evidence type="ECO:0008006" key="5">
    <source>
        <dbReference type="Google" id="ProtNLM"/>
    </source>
</evidence>
<sequence>MSLASAHLRVARPTNSIDALLPFYCVGLGFEVAGRFVDHDGVDGIMLKISGDSSYHLEFTQTRGHDAGRAPTKDNLLVFYLADETAYDKAVERMQSNGFAAVKSFNPYWDRCGKTFEDADGYRVVLANMASPVRVPSHRRLLPTKKVAMKRLGFFLGAAALVSGQQTGNHPDWPRWCGKVYEPGYPNYDPGGQAVPPTPVPGPPLVHVQFQPRYSLYLSDETEGEFIVDAPYSQFFGTAWPNITSSSSGNNNKLIFSIHLVADDTPLVQNSVTVNTTTNIFTFNLSLLTPSPSPIPVVLYGAPEGGHPTWTATSTVYYLPPKAEGSVTRIDLLRGGLWFRQFSPSSPSKFTPLLPYGFYTSYDGFLRNATRSSLAHYTSLGLNAMTPLTTVLESPSSFADMDSLSLRYMYDLRERYKNLSSVTEHTLAARSLPNLFAYWTADEPDGWQDPFSAPLAAYETIKSLDPYHPVALVLNCQNYYFSEYEKGADILMADVYPIGINATYSKWDTPCNVTYGDCGCDNCAGTLQDVPRRLDDLVKYESYIGKTRQKTKIFNPQAFHGEGYWLRDPSPAESWAMVVLALNHAAKGIISWVWPTSDILARAHGELARVVTNAPVVDFLVAGEGPDPIKVEIEGEDEIEVVDVATWERDDGTVLVSVVNGGYVDIRRRVEVAVPGATVIRQTHWGNVSWTLEGEKLSVGVLPALAVSMVVLDLKH</sequence>
<proteinExistence type="predicted"/>
<dbReference type="EMBL" id="MU839827">
    <property type="protein sequence ID" value="KAK1761012.1"/>
    <property type="molecule type" value="Genomic_DNA"/>
</dbReference>
<gene>
    <name evidence="3" type="ORF">QBC47DRAFT_291364</name>
</gene>
<dbReference type="AlphaFoldDB" id="A0AAJ0BN88"/>
<reference evidence="3" key="1">
    <citation type="submission" date="2023-06" db="EMBL/GenBank/DDBJ databases">
        <title>Genome-scale phylogeny and comparative genomics of the fungal order Sordariales.</title>
        <authorList>
            <consortium name="Lawrence Berkeley National Laboratory"/>
            <person name="Hensen N."/>
            <person name="Bonometti L."/>
            <person name="Westerberg I."/>
            <person name="Brannstrom I.O."/>
            <person name="Guillou S."/>
            <person name="Cros-Aarteil S."/>
            <person name="Calhoun S."/>
            <person name="Haridas S."/>
            <person name="Kuo A."/>
            <person name="Mondo S."/>
            <person name="Pangilinan J."/>
            <person name="Riley R."/>
            <person name="Labutti K."/>
            <person name="Andreopoulos B."/>
            <person name="Lipzen A."/>
            <person name="Chen C."/>
            <person name="Yanf M."/>
            <person name="Daum C."/>
            <person name="Ng V."/>
            <person name="Clum A."/>
            <person name="Steindorff A."/>
            <person name="Ohm R."/>
            <person name="Martin F."/>
            <person name="Silar P."/>
            <person name="Natvig D."/>
            <person name="Lalanne C."/>
            <person name="Gautier V."/>
            <person name="Ament-Velasquez S.L."/>
            <person name="Kruys A."/>
            <person name="Hutchinson M.I."/>
            <person name="Powell A.J."/>
            <person name="Barry K."/>
            <person name="Miller A.N."/>
            <person name="Grigoriev I.V."/>
            <person name="Debuchy R."/>
            <person name="Gladieux P."/>
            <person name="Thoren M.H."/>
            <person name="Johannesson H."/>
        </authorList>
    </citation>
    <scope>NUCLEOTIDE SEQUENCE</scope>
    <source>
        <strain evidence="3">PSN4</strain>
    </source>
</reference>
<protein>
    <recommendedName>
        <fullName evidence="5">VOC domain-containing protein</fullName>
    </recommendedName>
</protein>
<evidence type="ECO:0000259" key="2">
    <source>
        <dbReference type="Pfam" id="PF22659"/>
    </source>
</evidence>
<feature type="domain" description="YycE-like C-terminal" evidence="2">
    <location>
        <begin position="74"/>
        <end position="128"/>
    </location>
</feature>
<dbReference type="InterPro" id="IPR058998">
    <property type="entry name" value="YycE-like_N"/>
</dbReference>
<evidence type="ECO:0000313" key="4">
    <source>
        <dbReference type="Proteomes" id="UP001239445"/>
    </source>
</evidence>
<keyword evidence="4" id="KW-1185">Reference proteome</keyword>
<dbReference type="Gene3D" id="3.10.180.10">
    <property type="entry name" value="2,3-Dihydroxybiphenyl 1,2-Dioxygenase, domain 1"/>
    <property type="match status" value="1"/>
</dbReference>
<dbReference type="CDD" id="cd06587">
    <property type="entry name" value="VOC"/>
    <property type="match status" value="1"/>
</dbReference>